<reference evidence="14" key="1">
    <citation type="journal article" date="2011" name="Genome Res.">
        <title>Deep small RNA sequencing from the nematode Ascaris reveals conservation, functional diversification, and novel developmental profiles.</title>
        <authorList>
            <person name="Wang J."/>
            <person name="Czech B."/>
            <person name="Crunk A."/>
            <person name="Wallace A."/>
            <person name="Mitreva M."/>
            <person name="Hannon G.J."/>
            <person name="Davis R.E."/>
        </authorList>
    </citation>
    <scope>NUCLEOTIDE SEQUENCE</scope>
</reference>
<evidence type="ECO:0000256" key="6">
    <source>
        <dbReference type="ARBA" id="ARBA00022801"/>
    </source>
</evidence>
<dbReference type="InterPro" id="IPR029067">
    <property type="entry name" value="CDC48_domain_2-like_sf"/>
</dbReference>
<dbReference type="GO" id="GO:0005778">
    <property type="term" value="C:peroxisomal membrane"/>
    <property type="evidence" value="ECO:0007669"/>
    <property type="project" value="TreeGrafter"/>
</dbReference>
<keyword evidence="3" id="KW-0813">Transport</keyword>
<dbReference type="PANTHER" id="PTHR23077:SF12">
    <property type="entry name" value="PEROXISOMAL ATPASE PEX1"/>
    <property type="match status" value="1"/>
</dbReference>
<dbReference type="Pfam" id="PF09262">
    <property type="entry name" value="PEX-1N"/>
    <property type="match status" value="1"/>
</dbReference>
<evidence type="ECO:0000259" key="13">
    <source>
        <dbReference type="SMART" id="SM00382"/>
    </source>
</evidence>
<keyword evidence="8" id="KW-0653">Protein transport</keyword>
<evidence type="ECO:0000313" key="14">
    <source>
        <dbReference type="EMBL" id="ADY41150.1"/>
    </source>
</evidence>
<dbReference type="PANTHER" id="PTHR23077">
    <property type="entry name" value="AAA-FAMILY ATPASE"/>
    <property type="match status" value="1"/>
</dbReference>
<dbReference type="CDD" id="cd00009">
    <property type="entry name" value="AAA"/>
    <property type="match status" value="1"/>
</dbReference>
<keyword evidence="7" id="KW-0067">ATP-binding</keyword>
<sequence>MNVFPAKLSFHPWRNCLGYIIYDNNALRTITLLQPRNGFLVGVFSVCGYSKICEPLVVHLYSFTSSSLAEFNSGQLSTVLLNEKFASAAGFSEDDQVILEEVEETPRCIHVEVKPHSLSDWEVVQNSAMEFEWTILNQIGVICERMAFPIWIGEDIFCIFTVVNISPPSRNGCARLAEDTEIHVQPYSGHIKENTERTEQRVEGDGSMSGLSSTFSRFLSRFASFGDTNDHSMVDDFIKNISRGTGDVNLRIAPRSLIDDDICSNMHPTAIIALNDDGTGCCNYASIVRIAGDSVDDSIFALLLLLPKDAPNERRIADILRLRKSHCIVSPCFDNLLLADCTWIKCINVDASQVRVVKHLEVLVPQGFDDSLIPELKASFSIRCSHYPVVMSSSGINVSLRSTARTMVYCQVRPSKTELPSDGCTGRELCFAFTCDRFPHFEVLIKDGAVDGGSAESKEADTASSARERVENYGESAIDSVALQFQSHHIAACTRYIEYCLESGAKSPGHVLIVGAELSGKSTIACRLAGRLLKSPRTVFSICVECKHWKGKSTENVEKQLTSVIEHLRRRAPSVLFLENIDFSSSRIDEDQRNLHLERLFAVVCRIVTRSGVLVIATAKNLHSIHKTLAAPQGKRFFARIEEIGALEEVDRLEALDSFCGSGTLKCCDLRSAAIATENFVIGDLKKLSKRIILEAAGRGAKCIEKEDIEQALQYSRPIGQRAEKYTDNMKLRWADVGGMEEVKKLLTEVFIWPTKYPSLFRSCAVRPGRGVMLHGPSGTGKTLIAKTLASECHFNVITIKGPQLLSKYIGQSEENVRTTFERARASKPCLVFFDEFDSLGAKRGHDSTGVTDRVVNQLLTELDGIEALEGVFVLGATNRIDLIDDALLRPGRFDYIVECKLPNLEERLSILKVLCRDVRLDSDVDLKYFAEKTCGYSGADLKGLVTTSQFHAIRSANLISKGNSKKDEGPLIRREDFDVTFAESSGKTKKKNKQHKIPCETGQRVTLA</sequence>
<evidence type="ECO:0000256" key="2">
    <source>
        <dbReference type="ARBA" id="ARBA00006914"/>
    </source>
</evidence>
<dbReference type="InterPro" id="IPR041569">
    <property type="entry name" value="AAA_lid_3"/>
</dbReference>
<dbReference type="SMART" id="SM00382">
    <property type="entry name" value="AAA"/>
    <property type="match status" value="2"/>
</dbReference>
<dbReference type="Pfam" id="PF17862">
    <property type="entry name" value="AAA_lid_3"/>
    <property type="match status" value="1"/>
</dbReference>
<dbReference type="FunFam" id="3.40.50.300:FF:000149">
    <property type="entry name" value="Nuclear valosin-containing protein-like"/>
    <property type="match status" value="1"/>
</dbReference>
<evidence type="ECO:0000256" key="10">
    <source>
        <dbReference type="ARBA" id="ARBA00032509"/>
    </source>
</evidence>
<evidence type="ECO:0000256" key="8">
    <source>
        <dbReference type="ARBA" id="ARBA00022927"/>
    </source>
</evidence>
<dbReference type="GO" id="GO:0016887">
    <property type="term" value="F:ATP hydrolysis activity"/>
    <property type="evidence" value="ECO:0007669"/>
    <property type="project" value="InterPro"/>
</dbReference>
<dbReference type="GO" id="GO:0005829">
    <property type="term" value="C:cytosol"/>
    <property type="evidence" value="ECO:0007669"/>
    <property type="project" value="TreeGrafter"/>
</dbReference>
<evidence type="ECO:0000256" key="11">
    <source>
        <dbReference type="ARBA" id="ARBA00034532"/>
    </source>
</evidence>
<keyword evidence="4" id="KW-0962">Peroxisome biogenesis</keyword>
<dbReference type="InterPro" id="IPR003959">
    <property type="entry name" value="ATPase_AAA_core"/>
</dbReference>
<dbReference type="InterPro" id="IPR027417">
    <property type="entry name" value="P-loop_NTPase"/>
</dbReference>
<evidence type="ECO:0000256" key="9">
    <source>
        <dbReference type="ARBA" id="ARBA00023136"/>
    </source>
</evidence>
<dbReference type="SUPFAM" id="SSF52540">
    <property type="entry name" value="P-loop containing nucleoside triphosphate hydrolases"/>
    <property type="match status" value="2"/>
</dbReference>
<dbReference type="Gene3D" id="1.10.8.60">
    <property type="match status" value="1"/>
</dbReference>
<organism evidence="14">
    <name type="scientific">Ascaris suum</name>
    <name type="common">Pig roundworm</name>
    <name type="synonym">Ascaris lumbricoides</name>
    <dbReference type="NCBI Taxonomy" id="6253"/>
    <lineage>
        <taxon>Eukaryota</taxon>
        <taxon>Metazoa</taxon>
        <taxon>Ecdysozoa</taxon>
        <taxon>Nematoda</taxon>
        <taxon>Chromadorea</taxon>
        <taxon>Rhabditida</taxon>
        <taxon>Spirurina</taxon>
        <taxon>Ascaridomorpha</taxon>
        <taxon>Ascaridoidea</taxon>
        <taxon>Ascarididae</taxon>
        <taxon>Ascaris</taxon>
    </lineage>
</organism>
<name>F1KTE6_ASCSU</name>
<keyword evidence="9" id="KW-0472">Membrane</keyword>
<evidence type="ECO:0000256" key="7">
    <source>
        <dbReference type="ARBA" id="ARBA00022840"/>
    </source>
</evidence>
<keyword evidence="6" id="KW-0378">Hydrolase</keyword>
<accession>F1KTE6</accession>
<feature type="domain" description="AAA+ ATPase" evidence="13">
    <location>
        <begin position="768"/>
        <end position="904"/>
    </location>
</feature>
<dbReference type="GO" id="GO:0016558">
    <property type="term" value="P:protein import into peroxisome matrix"/>
    <property type="evidence" value="ECO:0007669"/>
    <property type="project" value="TreeGrafter"/>
</dbReference>
<feature type="domain" description="AAA+ ATPase" evidence="13">
    <location>
        <begin position="507"/>
        <end position="647"/>
    </location>
</feature>
<dbReference type="InterPro" id="IPR050168">
    <property type="entry name" value="AAA_ATPase_domain"/>
</dbReference>
<comment type="catalytic activity">
    <reaction evidence="12">
        <text>ATP + H2O = ADP + phosphate + H(+)</text>
        <dbReference type="Rhea" id="RHEA:13065"/>
        <dbReference type="ChEBI" id="CHEBI:15377"/>
        <dbReference type="ChEBI" id="CHEBI:15378"/>
        <dbReference type="ChEBI" id="CHEBI:30616"/>
        <dbReference type="ChEBI" id="CHEBI:43474"/>
        <dbReference type="ChEBI" id="CHEBI:456216"/>
    </reaction>
    <physiologicalReaction direction="left-to-right" evidence="12">
        <dbReference type="Rhea" id="RHEA:13066"/>
    </physiologicalReaction>
</comment>
<evidence type="ECO:0000256" key="1">
    <source>
        <dbReference type="ARBA" id="ARBA00004370"/>
    </source>
</evidence>
<evidence type="ECO:0000256" key="12">
    <source>
        <dbReference type="ARBA" id="ARBA00048778"/>
    </source>
</evidence>
<dbReference type="InterPro" id="IPR015342">
    <property type="entry name" value="PEX1-N_C-lobe"/>
</dbReference>
<dbReference type="EMBL" id="JI165563">
    <property type="protein sequence ID" value="ADY41150.1"/>
    <property type="molecule type" value="mRNA"/>
</dbReference>
<protein>
    <recommendedName>
        <fullName evidence="11">Peroxisomal ATPase PEX1</fullName>
    </recommendedName>
    <alternativeName>
        <fullName evidence="10">Peroxin-1</fullName>
    </alternativeName>
</protein>
<evidence type="ECO:0000256" key="4">
    <source>
        <dbReference type="ARBA" id="ARBA00022593"/>
    </source>
</evidence>
<dbReference type="AlphaFoldDB" id="F1KTE6"/>
<dbReference type="Pfam" id="PF00004">
    <property type="entry name" value="AAA"/>
    <property type="match status" value="2"/>
</dbReference>
<dbReference type="PROSITE" id="PS00674">
    <property type="entry name" value="AAA"/>
    <property type="match status" value="1"/>
</dbReference>
<comment type="subcellular location">
    <subcellularLocation>
        <location evidence="1">Membrane</location>
    </subcellularLocation>
</comment>
<evidence type="ECO:0000256" key="3">
    <source>
        <dbReference type="ARBA" id="ARBA00022448"/>
    </source>
</evidence>
<proteinExistence type="evidence at transcript level"/>
<dbReference type="GO" id="GO:0005524">
    <property type="term" value="F:ATP binding"/>
    <property type="evidence" value="ECO:0007669"/>
    <property type="project" value="UniProtKB-KW"/>
</dbReference>
<evidence type="ECO:0000256" key="5">
    <source>
        <dbReference type="ARBA" id="ARBA00022741"/>
    </source>
</evidence>
<dbReference type="Gene3D" id="3.40.50.300">
    <property type="entry name" value="P-loop containing nucleotide triphosphate hydrolases"/>
    <property type="match status" value="2"/>
</dbReference>
<keyword evidence="5" id="KW-0547">Nucleotide-binding</keyword>
<dbReference type="SUPFAM" id="SSF54585">
    <property type="entry name" value="Cdc48 domain 2-like"/>
    <property type="match status" value="1"/>
</dbReference>
<dbReference type="InterPro" id="IPR003960">
    <property type="entry name" value="ATPase_AAA_CS"/>
</dbReference>
<comment type="similarity">
    <text evidence="2">Belongs to the AAA ATPase family.</text>
</comment>
<dbReference type="InterPro" id="IPR003593">
    <property type="entry name" value="AAA+_ATPase"/>
</dbReference>
<dbReference type="Gene3D" id="3.10.330.10">
    <property type="match status" value="1"/>
</dbReference>